<proteinExistence type="predicted"/>
<accession>A7MTG7</accession>
<sequence>MKKTMKLLISVAFLSSPAMATVEVDSVQLLSRFQEPISSVFEGQTIRYETGVEIIDTKQGVFYMDIDINGENVLHDKKSVSDDHPPAYDKYYALFTPESAEIGTIRLCAYSLEKPDRKICDSKLYNQ</sequence>
<dbReference type="RefSeq" id="WP_012127508.1">
    <property type="nucleotide sequence ID" value="NC_009783.1"/>
</dbReference>
<dbReference type="AlphaFoldDB" id="A7MTG7"/>
<dbReference type="Proteomes" id="UP000008152">
    <property type="component" value="Chromosome I"/>
</dbReference>
<gene>
    <name evidence="2" type="ordered locus">VIBHAR_01681</name>
</gene>
<dbReference type="EMBL" id="CP000789">
    <property type="protein sequence ID" value="ABU70650.1"/>
    <property type="molecule type" value="Genomic_DNA"/>
</dbReference>
<evidence type="ECO:0000256" key="1">
    <source>
        <dbReference type="SAM" id="SignalP"/>
    </source>
</evidence>
<dbReference type="PATRIC" id="fig|338187.36.peg.1600"/>
<reference evidence="2 3" key="1">
    <citation type="submission" date="2007-08" db="EMBL/GenBank/DDBJ databases">
        <authorList>
            <consortium name="The Vibrio harveyi Genome Sequencing Project"/>
            <person name="Bassler B."/>
            <person name="Clifton S.W."/>
            <person name="Fulton L."/>
            <person name="Delehaunty K."/>
            <person name="Fronick C."/>
            <person name="Harrison M."/>
            <person name="Markivic C."/>
            <person name="Fulton R."/>
            <person name="Tin-Wollam A.-M."/>
            <person name="Shah N."/>
            <person name="Pepin K."/>
            <person name="Nash W."/>
            <person name="Thiruvilangam P."/>
            <person name="Bhonagiri V."/>
            <person name="Waters C."/>
            <person name="Tu K.C."/>
            <person name="Irgon J."/>
            <person name="Wilson R.K."/>
        </authorList>
    </citation>
    <scope>NUCLEOTIDE SEQUENCE [LARGE SCALE GENOMIC DNA]</scope>
    <source>
        <strain evidence="3">ATCC BAA-1116 / BB120</strain>
    </source>
</reference>
<name>A7MTG7_VIBC1</name>
<feature type="signal peptide" evidence="1">
    <location>
        <begin position="1"/>
        <end position="20"/>
    </location>
</feature>
<keyword evidence="1" id="KW-0732">Signal</keyword>
<evidence type="ECO:0008006" key="4">
    <source>
        <dbReference type="Google" id="ProtNLM"/>
    </source>
</evidence>
<evidence type="ECO:0000313" key="2">
    <source>
        <dbReference type="EMBL" id="ABU70650.1"/>
    </source>
</evidence>
<dbReference type="KEGG" id="vha:VIBHAR_01681"/>
<evidence type="ECO:0000313" key="3">
    <source>
        <dbReference type="Proteomes" id="UP000008152"/>
    </source>
</evidence>
<protein>
    <recommendedName>
        <fullName evidence="4">DUF2057 domain-containing protein</fullName>
    </recommendedName>
</protein>
<feature type="chain" id="PRO_5002711210" description="DUF2057 domain-containing protein" evidence="1">
    <location>
        <begin position="21"/>
        <end position="127"/>
    </location>
</feature>
<organism evidence="2 3">
    <name type="scientific">Vibrio campbellii (strain ATCC BAA-1116)</name>
    <dbReference type="NCBI Taxonomy" id="2902295"/>
    <lineage>
        <taxon>Bacteria</taxon>
        <taxon>Pseudomonadati</taxon>
        <taxon>Pseudomonadota</taxon>
        <taxon>Gammaproteobacteria</taxon>
        <taxon>Vibrionales</taxon>
        <taxon>Vibrionaceae</taxon>
        <taxon>Vibrio</taxon>
    </lineage>
</organism>